<feature type="compositionally biased region" description="Low complexity" evidence="1">
    <location>
        <begin position="190"/>
        <end position="202"/>
    </location>
</feature>
<organism evidence="2 3">
    <name type="scientific">Truncatella angustata</name>
    <dbReference type="NCBI Taxonomy" id="152316"/>
    <lineage>
        <taxon>Eukaryota</taxon>
        <taxon>Fungi</taxon>
        <taxon>Dikarya</taxon>
        <taxon>Ascomycota</taxon>
        <taxon>Pezizomycotina</taxon>
        <taxon>Sordariomycetes</taxon>
        <taxon>Xylariomycetidae</taxon>
        <taxon>Amphisphaeriales</taxon>
        <taxon>Sporocadaceae</taxon>
        <taxon>Truncatella</taxon>
    </lineage>
</organism>
<feature type="compositionally biased region" description="Basic and acidic residues" evidence="1">
    <location>
        <begin position="108"/>
        <end position="118"/>
    </location>
</feature>
<feature type="compositionally biased region" description="Basic and acidic residues" evidence="1">
    <location>
        <begin position="135"/>
        <end position="145"/>
    </location>
</feature>
<evidence type="ECO:0000313" key="2">
    <source>
        <dbReference type="EMBL" id="KAH6657713.1"/>
    </source>
</evidence>
<feature type="region of interest" description="Disordered" evidence="1">
    <location>
        <begin position="184"/>
        <end position="222"/>
    </location>
</feature>
<feature type="compositionally biased region" description="Polar residues" evidence="1">
    <location>
        <begin position="119"/>
        <end position="132"/>
    </location>
</feature>
<dbReference type="AlphaFoldDB" id="A0A9P8UT27"/>
<dbReference type="GeneID" id="70128504"/>
<gene>
    <name evidence="2" type="ORF">BKA67DRAFT_532906</name>
</gene>
<dbReference type="Proteomes" id="UP000758603">
    <property type="component" value="Unassembled WGS sequence"/>
</dbReference>
<accession>A0A9P8UT27</accession>
<keyword evidence="3" id="KW-1185">Reference proteome</keyword>
<sequence length="222" mass="24599">MPKDKDIEQILAPRELHERINTLLRREDDAMQNLKYLEQDIEELCTIAKAMKLVGADHAVQLDMGDQRVSLNFTIEALTDHIRHLSWLSQLLEASASVGEPSQIIPAPRHEPYNKSIEDSVTTMDPSGTATDSGEEPRLAEEDSGHPSASKVYTAEEMDQLHARFAELKIQVAQLQAELSTSLDHNYPASDSSTTITDGSTTVAEEGLTVKKTRSAKTQPHK</sequence>
<feature type="compositionally biased region" description="Basic residues" evidence="1">
    <location>
        <begin position="211"/>
        <end position="222"/>
    </location>
</feature>
<reference evidence="2" key="1">
    <citation type="journal article" date="2021" name="Nat. Commun.">
        <title>Genetic determinants of endophytism in the Arabidopsis root mycobiome.</title>
        <authorList>
            <person name="Mesny F."/>
            <person name="Miyauchi S."/>
            <person name="Thiergart T."/>
            <person name="Pickel B."/>
            <person name="Atanasova L."/>
            <person name="Karlsson M."/>
            <person name="Huettel B."/>
            <person name="Barry K.W."/>
            <person name="Haridas S."/>
            <person name="Chen C."/>
            <person name="Bauer D."/>
            <person name="Andreopoulos W."/>
            <person name="Pangilinan J."/>
            <person name="LaButti K."/>
            <person name="Riley R."/>
            <person name="Lipzen A."/>
            <person name="Clum A."/>
            <person name="Drula E."/>
            <person name="Henrissat B."/>
            <person name="Kohler A."/>
            <person name="Grigoriev I.V."/>
            <person name="Martin F.M."/>
            <person name="Hacquard S."/>
        </authorList>
    </citation>
    <scope>NUCLEOTIDE SEQUENCE</scope>
    <source>
        <strain evidence="2">MPI-SDFR-AT-0073</strain>
    </source>
</reference>
<comment type="caution">
    <text evidence="2">The sequence shown here is derived from an EMBL/GenBank/DDBJ whole genome shotgun (WGS) entry which is preliminary data.</text>
</comment>
<dbReference type="EMBL" id="JAGPXC010000002">
    <property type="protein sequence ID" value="KAH6657713.1"/>
    <property type="molecule type" value="Genomic_DNA"/>
</dbReference>
<feature type="region of interest" description="Disordered" evidence="1">
    <location>
        <begin position="102"/>
        <end position="150"/>
    </location>
</feature>
<protein>
    <submittedName>
        <fullName evidence="2">Uncharacterized protein</fullName>
    </submittedName>
</protein>
<name>A0A9P8UT27_9PEZI</name>
<evidence type="ECO:0000313" key="3">
    <source>
        <dbReference type="Proteomes" id="UP000758603"/>
    </source>
</evidence>
<evidence type="ECO:0000256" key="1">
    <source>
        <dbReference type="SAM" id="MobiDB-lite"/>
    </source>
</evidence>
<proteinExistence type="predicted"/>
<dbReference type="RefSeq" id="XP_045961947.1">
    <property type="nucleotide sequence ID" value="XM_046099612.1"/>
</dbReference>